<dbReference type="PATRIC" id="fig|56107.3.peg.5000"/>
<name>K9X1Y2_9NOST</name>
<dbReference type="AlphaFoldDB" id="K9X1Y2"/>
<accession>K9X1Y2</accession>
<gene>
    <name evidence="3" type="ORF">Cylst_4552</name>
</gene>
<keyword evidence="4" id="KW-1185">Reference proteome</keyword>
<dbReference type="Proteomes" id="UP000010475">
    <property type="component" value="Chromosome"/>
</dbReference>
<dbReference type="RefSeq" id="WP_015209869.1">
    <property type="nucleotide sequence ID" value="NC_019757.1"/>
</dbReference>
<dbReference type="InterPro" id="IPR025295">
    <property type="entry name" value="eCIS_core_dom"/>
</dbReference>
<dbReference type="Pfam" id="PF13699">
    <property type="entry name" value="eCIS_core"/>
    <property type="match status" value="1"/>
</dbReference>
<proteinExistence type="predicted"/>
<dbReference type="Gene3D" id="3.90.1720.10">
    <property type="entry name" value="endopeptidase domain like (from Nostoc punctiforme)"/>
    <property type="match status" value="1"/>
</dbReference>
<dbReference type="KEGG" id="csg:Cylst_4552"/>
<feature type="region of interest" description="Disordered" evidence="1">
    <location>
        <begin position="1"/>
        <end position="53"/>
    </location>
</feature>
<evidence type="ECO:0000313" key="3">
    <source>
        <dbReference type="EMBL" id="AFZ26630.1"/>
    </source>
</evidence>
<dbReference type="EMBL" id="CP003642">
    <property type="protein sequence ID" value="AFZ26630.1"/>
    <property type="molecule type" value="Genomic_DNA"/>
</dbReference>
<dbReference type="eggNOG" id="COG3266">
    <property type="taxonomic scope" value="Bacteria"/>
</dbReference>
<organism evidence="3 4">
    <name type="scientific">Cylindrospermum stagnale PCC 7417</name>
    <dbReference type="NCBI Taxonomy" id="56107"/>
    <lineage>
        <taxon>Bacteria</taxon>
        <taxon>Bacillati</taxon>
        <taxon>Cyanobacteriota</taxon>
        <taxon>Cyanophyceae</taxon>
        <taxon>Nostocales</taxon>
        <taxon>Nostocaceae</taxon>
        <taxon>Cylindrospermum</taxon>
    </lineage>
</organism>
<feature type="region of interest" description="Disordered" evidence="1">
    <location>
        <begin position="149"/>
        <end position="176"/>
    </location>
</feature>
<sequence length="413" mass="44825">MSRHKVQKSSFGNNAAPKKSSSLNQASSWTNPYQQRNAKASEQPINTVKPPTAEEWLKDNIMLRAIETRQAQLQRQQLEENPGTEPQLEPVQAKLTVGKPGDKYEQEADMMASRVMSMPDNAVQRASAEVQTKSANAFTPIVQRAARPEMGGTSQASGNLVGRLNSSKGGGRPLPNDVRGFMEPRFGADFSQVRVHTDSTAVQMSRELGAQAFTHGSDVYYGEGKAPGNNELTAHELTHVVQQVGNTMQAKSSQEKAGTVPDQAEAKSNIKAKSKISATAQKIVDLARGEVGSTVWARAANRAPYGPPQAWKCNIFVYEIATKAGASIPLNTRFSWTKFSNVQYPPLATDWEKSSISGWSTVSIPQPGDVAAYSGHVGFVSSPKTTISANETNVVENDWGFRGGQKPVFKRYG</sequence>
<feature type="domain" description="eCIS core" evidence="2">
    <location>
        <begin position="173"/>
        <end position="245"/>
    </location>
</feature>
<feature type="compositionally biased region" description="Polar residues" evidence="1">
    <location>
        <begin position="8"/>
        <end position="46"/>
    </location>
</feature>
<dbReference type="HOGENOM" id="CLU_665193_0_0_3"/>
<reference evidence="3 4" key="1">
    <citation type="submission" date="2012-06" db="EMBL/GenBank/DDBJ databases">
        <title>Finished chromosome of genome of Cylindrospermum stagnale PCC 7417.</title>
        <authorList>
            <consortium name="US DOE Joint Genome Institute"/>
            <person name="Gugger M."/>
            <person name="Coursin T."/>
            <person name="Rippka R."/>
            <person name="Tandeau De Marsac N."/>
            <person name="Huntemann M."/>
            <person name="Wei C.-L."/>
            <person name="Han J."/>
            <person name="Detter J.C."/>
            <person name="Han C."/>
            <person name="Tapia R."/>
            <person name="Chen A."/>
            <person name="Kyrpides N."/>
            <person name="Mavromatis K."/>
            <person name="Markowitz V."/>
            <person name="Szeto E."/>
            <person name="Ivanova N."/>
            <person name="Pagani I."/>
            <person name="Pati A."/>
            <person name="Goodwin L."/>
            <person name="Nordberg H.P."/>
            <person name="Cantor M.N."/>
            <person name="Hua S.X."/>
            <person name="Woyke T."/>
            <person name="Kerfeld C.A."/>
        </authorList>
    </citation>
    <scope>NUCLEOTIDE SEQUENCE [LARGE SCALE GENOMIC DNA]</scope>
    <source>
        <strain evidence="3 4">PCC 7417</strain>
    </source>
</reference>
<evidence type="ECO:0000256" key="1">
    <source>
        <dbReference type="SAM" id="MobiDB-lite"/>
    </source>
</evidence>
<dbReference type="STRING" id="56107.Cylst_4552"/>
<evidence type="ECO:0000259" key="2">
    <source>
        <dbReference type="Pfam" id="PF13699"/>
    </source>
</evidence>
<protein>
    <recommendedName>
        <fullName evidence="2">eCIS core domain-containing protein</fullName>
    </recommendedName>
</protein>
<evidence type="ECO:0000313" key="4">
    <source>
        <dbReference type="Proteomes" id="UP000010475"/>
    </source>
</evidence>